<name>A0A0C2FVL1_9BILA</name>
<gene>
    <name evidence="1" type="ORF">ANCDUO_19214</name>
</gene>
<dbReference type="EMBL" id="KN748931">
    <property type="protein sequence ID" value="KIH50704.1"/>
    <property type="molecule type" value="Genomic_DNA"/>
</dbReference>
<sequence>MTSPTHGATFIGLPNGTHHLQVETSGKLVAEFGVTLFGCRQRVTSVLNRRGFFTGTHQGFERIPLYKSDEEDEDDLFDLQKL</sequence>
<evidence type="ECO:0000313" key="2">
    <source>
        <dbReference type="Proteomes" id="UP000054047"/>
    </source>
</evidence>
<dbReference type="Proteomes" id="UP000054047">
    <property type="component" value="Unassembled WGS sequence"/>
</dbReference>
<dbReference type="AlphaFoldDB" id="A0A0C2FVL1"/>
<accession>A0A0C2FVL1</accession>
<reference evidence="1 2" key="1">
    <citation type="submission" date="2013-12" db="EMBL/GenBank/DDBJ databases">
        <title>Draft genome of the parsitic nematode Ancylostoma duodenale.</title>
        <authorList>
            <person name="Mitreva M."/>
        </authorList>
    </citation>
    <scope>NUCLEOTIDE SEQUENCE [LARGE SCALE GENOMIC DNA]</scope>
    <source>
        <strain evidence="1 2">Zhejiang</strain>
    </source>
</reference>
<dbReference type="OrthoDB" id="10249045at2759"/>
<keyword evidence="2" id="KW-1185">Reference proteome</keyword>
<organism evidence="1 2">
    <name type="scientific">Ancylostoma duodenale</name>
    <dbReference type="NCBI Taxonomy" id="51022"/>
    <lineage>
        <taxon>Eukaryota</taxon>
        <taxon>Metazoa</taxon>
        <taxon>Ecdysozoa</taxon>
        <taxon>Nematoda</taxon>
        <taxon>Chromadorea</taxon>
        <taxon>Rhabditida</taxon>
        <taxon>Rhabditina</taxon>
        <taxon>Rhabditomorpha</taxon>
        <taxon>Strongyloidea</taxon>
        <taxon>Ancylostomatidae</taxon>
        <taxon>Ancylostomatinae</taxon>
        <taxon>Ancylostoma</taxon>
    </lineage>
</organism>
<evidence type="ECO:0000313" key="1">
    <source>
        <dbReference type="EMBL" id="KIH50704.1"/>
    </source>
</evidence>
<protein>
    <submittedName>
        <fullName evidence="1">Uncharacterized protein</fullName>
    </submittedName>
</protein>
<proteinExistence type="predicted"/>